<gene>
    <name evidence="1" type="ORF">Ciccas_001956</name>
</gene>
<protein>
    <submittedName>
        <fullName evidence="1">Uncharacterized protein</fullName>
    </submittedName>
</protein>
<dbReference type="AlphaFoldDB" id="A0ABD2QIL2"/>
<sequence length="169" mass="19451">MIQEVMPRSTITELAVLSLLPYKAKTIFPKMDLKESEQFHEEPPFFLWISALHDAGKLDWSLLFGSLIVTWSQKEFRSNYFWPILKMAQSLTVSIESDLKQSRMKKIEQILDAAKTRLDSEMNQTSSSVDKSELRDRLLAVDLIQINIARKKKSESNSKKSKAKLSSVQ</sequence>
<comment type="caution">
    <text evidence="1">The sequence shown here is derived from an EMBL/GenBank/DDBJ whole genome shotgun (WGS) entry which is preliminary data.</text>
</comment>
<evidence type="ECO:0000313" key="2">
    <source>
        <dbReference type="Proteomes" id="UP001626550"/>
    </source>
</evidence>
<evidence type="ECO:0000313" key="1">
    <source>
        <dbReference type="EMBL" id="KAL3319381.1"/>
    </source>
</evidence>
<reference evidence="1 2" key="1">
    <citation type="submission" date="2024-11" db="EMBL/GenBank/DDBJ databases">
        <title>Adaptive evolution of stress response genes in parasites aligns with host niche diversity.</title>
        <authorList>
            <person name="Hahn C."/>
            <person name="Resl P."/>
        </authorList>
    </citation>
    <scope>NUCLEOTIDE SEQUENCE [LARGE SCALE GENOMIC DNA]</scope>
    <source>
        <strain evidence="1">EGGRZ-B1_66</strain>
        <tissue evidence="1">Body</tissue>
    </source>
</reference>
<name>A0ABD2QIL2_9PLAT</name>
<accession>A0ABD2QIL2</accession>
<organism evidence="1 2">
    <name type="scientific">Cichlidogyrus casuarinus</name>
    <dbReference type="NCBI Taxonomy" id="1844966"/>
    <lineage>
        <taxon>Eukaryota</taxon>
        <taxon>Metazoa</taxon>
        <taxon>Spiralia</taxon>
        <taxon>Lophotrochozoa</taxon>
        <taxon>Platyhelminthes</taxon>
        <taxon>Monogenea</taxon>
        <taxon>Monopisthocotylea</taxon>
        <taxon>Dactylogyridea</taxon>
        <taxon>Ancyrocephalidae</taxon>
        <taxon>Cichlidogyrus</taxon>
    </lineage>
</organism>
<proteinExistence type="predicted"/>
<dbReference type="Proteomes" id="UP001626550">
    <property type="component" value="Unassembled WGS sequence"/>
</dbReference>
<dbReference type="EMBL" id="JBJKFK010000141">
    <property type="protein sequence ID" value="KAL3319381.1"/>
    <property type="molecule type" value="Genomic_DNA"/>
</dbReference>
<keyword evidence="2" id="KW-1185">Reference proteome</keyword>